<dbReference type="AlphaFoldDB" id="A0A7X6RPG6"/>
<dbReference type="Proteomes" id="UP000553209">
    <property type="component" value="Unassembled WGS sequence"/>
</dbReference>
<protein>
    <recommendedName>
        <fullName evidence="4">Transmembrane protein</fullName>
    </recommendedName>
</protein>
<gene>
    <name evidence="2" type="ORF">HGB44_08975</name>
</gene>
<reference evidence="2 3" key="1">
    <citation type="submission" date="2020-04" db="EMBL/GenBank/DDBJ databases">
        <title>MicrobeNet Type strains.</title>
        <authorList>
            <person name="Nicholson A.C."/>
        </authorList>
    </citation>
    <scope>NUCLEOTIDE SEQUENCE [LARGE SCALE GENOMIC DNA]</scope>
    <source>
        <strain evidence="2 3">ATCC 23612</strain>
    </source>
</reference>
<evidence type="ECO:0000313" key="3">
    <source>
        <dbReference type="Proteomes" id="UP000553209"/>
    </source>
</evidence>
<evidence type="ECO:0008006" key="4">
    <source>
        <dbReference type="Google" id="ProtNLM"/>
    </source>
</evidence>
<feature type="transmembrane region" description="Helical" evidence="1">
    <location>
        <begin position="101"/>
        <end position="122"/>
    </location>
</feature>
<organism evidence="2 3">
    <name type="scientific">Nocardiopsis alborubida</name>
    <dbReference type="NCBI Taxonomy" id="146802"/>
    <lineage>
        <taxon>Bacteria</taxon>
        <taxon>Bacillati</taxon>
        <taxon>Actinomycetota</taxon>
        <taxon>Actinomycetes</taxon>
        <taxon>Streptosporangiales</taxon>
        <taxon>Nocardiopsidaceae</taxon>
        <taxon>Nocardiopsis</taxon>
    </lineage>
</organism>
<keyword evidence="1" id="KW-0472">Membrane</keyword>
<keyword evidence="3" id="KW-1185">Reference proteome</keyword>
<keyword evidence="1" id="KW-0812">Transmembrane</keyword>
<feature type="transmembrane region" description="Helical" evidence="1">
    <location>
        <begin position="20"/>
        <end position="40"/>
    </location>
</feature>
<accession>A0A7X6RPG6</accession>
<evidence type="ECO:0000313" key="2">
    <source>
        <dbReference type="EMBL" id="NKY97795.1"/>
    </source>
</evidence>
<feature type="transmembrane region" description="Helical" evidence="1">
    <location>
        <begin position="76"/>
        <end position="95"/>
    </location>
</feature>
<comment type="caution">
    <text evidence="2">The sequence shown here is derived from an EMBL/GenBank/DDBJ whole genome shotgun (WGS) entry which is preliminary data.</text>
</comment>
<sequence length="130" mass="14038">MTMTHNPKEQRTATERTRILPAAGAVVLVGVAAYLGWTSWDAAVPDLVTHRIFLTTCMVVALLLALRLVTPLPGRMVQAVALGALIGVALGTTPWQELGEVFWYQMWWSGPLAVGLALMLWAPSNPSSKA</sequence>
<feature type="transmembrane region" description="Helical" evidence="1">
    <location>
        <begin position="52"/>
        <end position="69"/>
    </location>
</feature>
<proteinExistence type="predicted"/>
<dbReference type="EMBL" id="JAAXPG010000007">
    <property type="protein sequence ID" value="NKY97795.1"/>
    <property type="molecule type" value="Genomic_DNA"/>
</dbReference>
<keyword evidence="1" id="KW-1133">Transmembrane helix</keyword>
<name>A0A7X6RPG6_9ACTN</name>
<evidence type="ECO:0000256" key="1">
    <source>
        <dbReference type="SAM" id="Phobius"/>
    </source>
</evidence>